<sequence length="220" mass="25533">SEIKKNGYKYEFGSKFKENGWLIDGPSFEPKGVLRRVKNRISKDHWINDNVAKYSKDSRGFIQTTNMTSKSNVLTIGNGSCEYSDKLPKTNNPQAYLEFDFEKRMQKLLLGGDKPRKLDETSVNRFAATEIIKNGKRYSEFGPDNFENNAVISAVVFDPKGVLLRIKNKIDKKHWVKENVIQYSKNSMMNAWQIVSDASQEEDIEIYQYLRYLNQSFCKK</sequence>
<keyword evidence="2" id="KW-1185">Reference proteome</keyword>
<proteinExistence type="predicted"/>
<evidence type="ECO:0000313" key="2">
    <source>
        <dbReference type="Proteomes" id="UP001059596"/>
    </source>
</evidence>
<feature type="non-terminal residue" evidence="1">
    <location>
        <position position="220"/>
    </location>
</feature>
<name>A0A9Q0BKH5_9MUSC</name>
<protein>
    <submittedName>
        <fullName evidence="1">Uncharacterized protein</fullName>
    </submittedName>
</protein>
<dbReference type="Proteomes" id="UP001059596">
    <property type="component" value="Unassembled WGS sequence"/>
</dbReference>
<gene>
    <name evidence="1" type="ORF">M5D96_011268</name>
</gene>
<comment type="caution">
    <text evidence="1">The sequence shown here is derived from an EMBL/GenBank/DDBJ whole genome shotgun (WGS) entry which is preliminary data.</text>
</comment>
<evidence type="ECO:0000313" key="1">
    <source>
        <dbReference type="EMBL" id="KAI8035837.1"/>
    </source>
</evidence>
<dbReference type="EMBL" id="JAMKOV010000028">
    <property type="protein sequence ID" value="KAI8035837.1"/>
    <property type="molecule type" value="Genomic_DNA"/>
</dbReference>
<reference evidence="1" key="1">
    <citation type="journal article" date="2023" name="Genome Biol. Evol.">
        <title>Long-read-based Genome Assembly of Drosophila gunungcola Reveals Fewer Chemosensory Genes in Flower-breeding Species.</title>
        <authorList>
            <person name="Negi A."/>
            <person name="Liao B.Y."/>
            <person name="Yeh S.D."/>
        </authorList>
    </citation>
    <scope>NUCLEOTIDE SEQUENCE</scope>
    <source>
        <strain evidence="1">Sukarami</strain>
    </source>
</reference>
<organism evidence="1 2">
    <name type="scientific">Drosophila gunungcola</name>
    <name type="common">fruit fly</name>
    <dbReference type="NCBI Taxonomy" id="103775"/>
    <lineage>
        <taxon>Eukaryota</taxon>
        <taxon>Metazoa</taxon>
        <taxon>Ecdysozoa</taxon>
        <taxon>Arthropoda</taxon>
        <taxon>Hexapoda</taxon>
        <taxon>Insecta</taxon>
        <taxon>Pterygota</taxon>
        <taxon>Neoptera</taxon>
        <taxon>Endopterygota</taxon>
        <taxon>Diptera</taxon>
        <taxon>Brachycera</taxon>
        <taxon>Muscomorpha</taxon>
        <taxon>Ephydroidea</taxon>
        <taxon>Drosophilidae</taxon>
        <taxon>Drosophila</taxon>
        <taxon>Sophophora</taxon>
    </lineage>
</organism>
<dbReference type="AlphaFoldDB" id="A0A9Q0BKH5"/>
<accession>A0A9Q0BKH5</accession>